<reference evidence="2" key="2">
    <citation type="journal article" date="2015" name="Data Brief">
        <title>Shoot transcriptome of the giant reed, Arundo donax.</title>
        <authorList>
            <person name="Barrero R.A."/>
            <person name="Guerrero F.D."/>
            <person name="Moolhuijzen P."/>
            <person name="Goolsby J.A."/>
            <person name="Tidwell J."/>
            <person name="Bellgard S.E."/>
            <person name="Bellgard M.I."/>
        </authorList>
    </citation>
    <scope>NUCLEOTIDE SEQUENCE</scope>
    <source>
        <tissue evidence="2">Shoot tissue taken approximately 20 cm above the soil surface</tissue>
    </source>
</reference>
<accession>A0A0A9C8P4</accession>
<sequence length="24" mass="2690">MLSHTFSHFLTQPMKGKRGPSNTS</sequence>
<reference evidence="2" key="1">
    <citation type="submission" date="2014-09" db="EMBL/GenBank/DDBJ databases">
        <authorList>
            <person name="Magalhaes I.L.F."/>
            <person name="Oliveira U."/>
            <person name="Santos F.R."/>
            <person name="Vidigal T.H.D.A."/>
            <person name="Brescovit A.D."/>
            <person name="Santos A.J."/>
        </authorList>
    </citation>
    <scope>NUCLEOTIDE SEQUENCE</scope>
    <source>
        <tissue evidence="2">Shoot tissue taken approximately 20 cm above the soil surface</tissue>
    </source>
</reference>
<proteinExistence type="predicted"/>
<name>A0A0A9C8P4_ARUDO</name>
<evidence type="ECO:0000313" key="2">
    <source>
        <dbReference type="EMBL" id="JAD70838.1"/>
    </source>
</evidence>
<dbReference type="AlphaFoldDB" id="A0A0A9C8P4"/>
<dbReference type="EMBL" id="GBRH01227057">
    <property type="protein sequence ID" value="JAD70838.1"/>
    <property type="molecule type" value="Transcribed_RNA"/>
</dbReference>
<feature type="compositionally biased region" description="Polar residues" evidence="1">
    <location>
        <begin position="1"/>
        <end position="10"/>
    </location>
</feature>
<protein>
    <submittedName>
        <fullName evidence="2">Uncharacterized protein</fullName>
    </submittedName>
</protein>
<feature type="region of interest" description="Disordered" evidence="1">
    <location>
        <begin position="1"/>
        <end position="24"/>
    </location>
</feature>
<organism evidence="2">
    <name type="scientific">Arundo donax</name>
    <name type="common">Giant reed</name>
    <name type="synonym">Donax arundinaceus</name>
    <dbReference type="NCBI Taxonomy" id="35708"/>
    <lineage>
        <taxon>Eukaryota</taxon>
        <taxon>Viridiplantae</taxon>
        <taxon>Streptophyta</taxon>
        <taxon>Embryophyta</taxon>
        <taxon>Tracheophyta</taxon>
        <taxon>Spermatophyta</taxon>
        <taxon>Magnoliopsida</taxon>
        <taxon>Liliopsida</taxon>
        <taxon>Poales</taxon>
        <taxon>Poaceae</taxon>
        <taxon>PACMAD clade</taxon>
        <taxon>Arundinoideae</taxon>
        <taxon>Arundineae</taxon>
        <taxon>Arundo</taxon>
    </lineage>
</organism>
<evidence type="ECO:0000256" key="1">
    <source>
        <dbReference type="SAM" id="MobiDB-lite"/>
    </source>
</evidence>